<dbReference type="GO" id="GO:0046983">
    <property type="term" value="F:protein dimerization activity"/>
    <property type="evidence" value="ECO:0007669"/>
    <property type="project" value="InterPro"/>
</dbReference>
<dbReference type="Pfam" id="PF23539">
    <property type="entry name" value="DUF7134"/>
    <property type="match status" value="1"/>
</dbReference>
<keyword evidence="5" id="KW-0547">Nucleotide-binding</keyword>
<dbReference type="KEGG" id="sfy:GFH48_02635"/>
<dbReference type="Proteomes" id="UP000326179">
    <property type="component" value="Chromosome"/>
</dbReference>
<keyword evidence="9" id="KW-1133">Transmembrane helix</keyword>
<dbReference type="CDD" id="cd16917">
    <property type="entry name" value="HATPase_UhpB-NarQ-NarX-like"/>
    <property type="match status" value="1"/>
</dbReference>
<keyword evidence="12" id="KW-1185">Reference proteome</keyword>
<dbReference type="AlphaFoldDB" id="A0A5Q0L5L9"/>
<evidence type="ECO:0000256" key="1">
    <source>
        <dbReference type="ARBA" id="ARBA00000085"/>
    </source>
</evidence>
<dbReference type="EC" id="2.7.13.3" evidence="2"/>
<keyword evidence="9" id="KW-0812">Transmembrane</keyword>
<keyword evidence="9" id="KW-0472">Membrane</keyword>
<sequence length="409" mass="44052">MRWEPCVRPRVRRVDADRLQLRVWCFDLGLIAMVLLPLALSQPSTDPSFTAWALLAGYGVVAAGALLVRRRLPATATLVIVATLTVTVVTGAAVGHRSSPLDVLPLGVALYSLGSDCGDTRRTVRAALGGITVVLIGLWVNHSAGTESEYHGGFDVLAVLAPMPLVWAMGYATRTRRALHDAAEQRAADATREQHLRAEQAAQQERLRIAREMHDVVAHSLTLLVIHAEALRARREELPGWAHAQVDGLAAAGRQTGGELRDLLRMLRDPSDLDSLQPIPGFGELGALLDIHRAAGGTVDVRIRAELDVLPRPLQLVGYRVIQESLTNARRHAPGAAIRLTVEGDRDRLRLEVVNFRAVHPGTRGAGTGLGLVSMRERVDAMGGELTAEPTGDGGFRVVATMPMENAGV</sequence>
<keyword evidence="6 11" id="KW-0418">Kinase</keyword>
<keyword evidence="4" id="KW-0808">Transferase</keyword>
<evidence type="ECO:0000256" key="8">
    <source>
        <dbReference type="ARBA" id="ARBA00023012"/>
    </source>
</evidence>
<feature type="transmembrane region" description="Helical" evidence="9">
    <location>
        <begin position="21"/>
        <end position="39"/>
    </location>
</feature>
<comment type="catalytic activity">
    <reaction evidence="1">
        <text>ATP + protein L-histidine = ADP + protein N-phospho-L-histidine.</text>
        <dbReference type="EC" id="2.7.13.3"/>
    </reaction>
</comment>
<name>A0A5Q0L5L9_9ACTN</name>
<dbReference type="PANTHER" id="PTHR24421:SF10">
    <property type="entry name" value="NITRATE_NITRITE SENSOR PROTEIN NARQ"/>
    <property type="match status" value="1"/>
</dbReference>
<evidence type="ECO:0000259" key="10">
    <source>
        <dbReference type="SMART" id="SM00387"/>
    </source>
</evidence>
<organism evidence="11 12">
    <name type="scientific">Streptomyces fagopyri</name>
    <dbReference type="NCBI Taxonomy" id="2662397"/>
    <lineage>
        <taxon>Bacteria</taxon>
        <taxon>Bacillati</taxon>
        <taxon>Actinomycetota</taxon>
        <taxon>Actinomycetes</taxon>
        <taxon>Kitasatosporales</taxon>
        <taxon>Streptomycetaceae</taxon>
        <taxon>Streptomyces</taxon>
    </lineage>
</organism>
<dbReference type="PANTHER" id="PTHR24421">
    <property type="entry name" value="NITRATE/NITRITE SENSOR PROTEIN NARX-RELATED"/>
    <property type="match status" value="1"/>
</dbReference>
<keyword evidence="3" id="KW-0597">Phosphoprotein</keyword>
<evidence type="ECO:0000256" key="6">
    <source>
        <dbReference type="ARBA" id="ARBA00022777"/>
    </source>
</evidence>
<dbReference type="Pfam" id="PF07730">
    <property type="entry name" value="HisKA_3"/>
    <property type="match status" value="1"/>
</dbReference>
<accession>A0A5Q0L5L9</accession>
<evidence type="ECO:0000313" key="12">
    <source>
        <dbReference type="Proteomes" id="UP000326179"/>
    </source>
</evidence>
<dbReference type="SMART" id="SM00387">
    <property type="entry name" value="HATPase_c"/>
    <property type="match status" value="1"/>
</dbReference>
<dbReference type="Gene3D" id="3.30.565.10">
    <property type="entry name" value="Histidine kinase-like ATPase, C-terminal domain"/>
    <property type="match status" value="1"/>
</dbReference>
<feature type="domain" description="Histidine kinase/HSP90-like ATPase" evidence="10">
    <location>
        <begin position="309"/>
        <end position="406"/>
    </location>
</feature>
<feature type="transmembrane region" description="Helical" evidence="9">
    <location>
        <begin position="75"/>
        <end position="95"/>
    </location>
</feature>
<dbReference type="InterPro" id="IPR003594">
    <property type="entry name" value="HATPase_dom"/>
</dbReference>
<dbReference type="Gene3D" id="1.20.5.1930">
    <property type="match status" value="1"/>
</dbReference>
<feature type="transmembrane region" description="Helical" evidence="9">
    <location>
        <begin position="51"/>
        <end position="68"/>
    </location>
</feature>
<dbReference type="GO" id="GO:0016020">
    <property type="term" value="C:membrane"/>
    <property type="evidence" value="ECO:0007669"/>
    <property type="project" value="InterPro"/>
</dbReference>
<evidence type="ECO:0000256" key="7">
    <source>
        <dbReference type="ARBA" id="ARBA00022840"/>
    </source>
</evidence>
<dbReference type="InterPro" id="IPR011712">
    <property type="entry name" value="Sig_transdc_His_kin_sub3_dim/P"/>
</dbReference>
<evidence type="ECO:0000256" key="4">
    <source>
        <dbReference type="ARBA" id="ARBA00022679"/>
    </source>
</evidence>
<dbReference type="EMBL" id="CP045643">
    <property type="protein sequence ID" value="QFZ72302.1"/>
    <property type="molecule type" value="Genomic_DNA"/>
</dbReference>
<dbReference type="InterPro" id="IPR055558">
    <property type="entry name" value="DUF7134"/>
</dbReference>
<dbReference type="InterPro" id="IPR050482">
    <property type="entry name" value="Sensor_HK_TwoCompSys"/>
</dbReference>
<reference evidence="11 12" key="1">
    <citation type="submission" date="2019-10" db="EMBL/GenBank/DDBJ databases">
        <title>A novel species.</title>
        <authorList>
            <person name="Gao J."/>
        </authorList>
    </citation>
    <scope>NUCLEOTIDE SEQUENCE [LARGE SCALE GENOMIC DNA]</scope>
    <source>
        <strain evidence="11 12">QMT-28</strain>
    </source>
</reference>
<protein>
    <recommendedName>
        <fullName evidence="2">histidine kinase</fullName>
        <ecNumber evidence="2">2.7.13.3</ecNumber>
    </recommendedName>
</protein>
<dbReference type="InterPro" id="IPR036890">
    <property type="entry name" value="HATPase_C_sf"/>
</dbReference>
<dbReference type="SUPFAM" id="SSF55874">
    <property type="entry name" value="ATPase domain of HSP90 chaperone/DNA topoisomerase II/histidine kinase"/>
    <property type="match status" value="1"/>
</dbReference>
<dbReference type="GO" id="GO:0000155">
    <property type="term" value="F:phosphorelay sensor kinase activity"/>
    <property type="evidence" value="ECO:0007669"/>
    <property type="project" value="InterPro"/>
</dbReference>
<evidence type="ECO:0000256" key="9">
    <source>
        <dbReference type="SAM" id="Phobius"/>
    </source>
</evidence>
<proteinExistence type="predicted"/>
<evidence type="ECO:0000256" key="2">
    <source>
        <dbReference type="ARBA" id="ARBA00012438"/>
    </source>
</evidence>
<keyword evidence="7" id="KW-0067">ATP-binding</keyword>
<dbReference type="GO" id="GO:0005524">
    <property type="term" value="F:ATP binding"/>
    <property type="evidence" value="ECO:0007669"/>
    <property type="project" value="UniProtKB-KW"/>
</dbReference>
<evidence type="ECO:0000313" key="11">
    <source>
        <dbReference type="EMBL" id="QFZ72302.1"/>
    </source>
</evidence>
<dbReference type="Pfam" id="PF02518">
    <property type="entry name" value="HATPase_c"/>
    <property type="match status" value="1"/>
</dbReference>
<gene>
    <name evidence="11" type="ORF">GFH48_02635</name>
</gene>
<evidence type="ECO:0000256" key="5">
    <source>
        <dbReference type="ARBA" id="ARBA00022741"/>
    </source>
</evidence>
<keyword evidence="8" id="KW-0902">Two-component regulatory system</keyword>
<evidence type="ECO:0000256" key="3">
    <source>
        <dbReference type="ARBA" id="ARBA00022553"/>
    </source>
</evidence>